<dbReference type="WBParaSite" id="nRc.2.0.1.t39436-RA">
    <property type="protein sequence ID" value="nRc.2.0.1.t39436-RA"/>
    <property type="gene ID" value="nRc.2.0.1.g39436"/>
</dbReference>
<dbReference type="InterPro" id="IPR028472">
    <property type="entry name" value="EYA"/>
</dbReference>
<protein>
    <recommendedName>
        <fullName evidence="7">Eyes absent homolog</fullName>
        <ecNumber evidence="7">3.1.3.48</ecNumber>
    </recommendedName>
</protein>
<evidence type="ECO:0000256" key="2">
    <source>
        <dbReference type="ARBA" id="ARBA00022801"/>
    </source>
</evidence>
<proteinExistence type="inferred from homology"/>
<keyword evidence="7" id="KW-0804">Transcription</keyword>
<dbReference type="GO" id="GO:0030154">
    <property type="term" value="P:cell differentiation"/>
    <property type="evidence" value="ECO:0007669"/>
    <property type="project" value="TreeGrafter"/>
</dbReference>
<evidence type="ECO:0000256" key="1">
    <source>
        <dbReference type="ARBA" id="ARBA00010501"/>
    </source>
</evidence>
<name>A0A915KKS6_ROMCU</name>
<keyword evidence="4 7" id="KW-0904">Protein phosphatase</keyword>
<dbReference type="SFLD" id="SFLDS00003">
    <property type="entry name" value="Haloacid_Dehalogenase"/>
    <property type="match status" value="1"/>
</dbReference>
<dbReference type="Gene3D" id="3.40.50.12350">
    <property type="match status" value="2"/>
</dbReference>
<evidence type="ECO:0000256" key="8">
    <source>
        <dbReference type="SAM" id="MobiDB-lite"/>
    </source>
</evidence>
<evidence type="ECO:0000256" key="4">
    <source>
        <dbReference type="ARBA" id="ARBA00022912"/>
    </source>
</evidence>
<feature type="binding site" evidence="6">
    <location>
        <position position="237"/>
    </location>
    <ligand>
        <name>Mg(2+)</name>
        <dbReference type="ChEBI" id="CHEBI:18420"/>
    </ligand>
</feature>
<dbReference type="GO" id="GO:0045739">
    <property type="term" value="P:positive regulation of DNA repair"/>
    <property type="evidence" value="ECO:0007669"/>
    <property type="project" value="TreeGrafter"/>
</dbReference>
<evidence type="ECO:0000256" key="6">
    <source>
        <dbReference type="PIRSR" id="PIRSR628472-2"/>
    </source>
</evidence>
<dbReference type="SFLD" id="SFLDG01129">
    <property type="entry name" value="C1.5:_HAD__Beta-PGM__Phosphata"/>
    <property type="match status" value="1"/>
</dbReference>
<dbReference type="AlphaFoldDB" id="A0A915KKS6"/>
<keyword evidence="6 7" id="KW-0479">Metal-binding</keyword>
<evidence type="ECO:0000313" key="10">
    <source>
        <dbReference type="WBParaSite" id="nRc.2.0.1.t39436-RA"/>
    </source>
</evidence>
<dbReference type="PANTHER" id="PTHR10190:SF16">
    <property type="entry name" value="DEVELOPMENTAL PROTEIN EYES ABSENT"/>
    <property type="match status" value="1"/>
</dbReference>
<comment type="catalytic activity">
    <reaction evidence="5 7">
        <text>O-phospho-L-tyrosyl-[protein] + H2O = L-tyrosyl-[protein] + phosphate</text>
        <dbReference type="Rhea" id="RHEA:10684"/>
        <dbReference type="Rhea" id="RHEA-COMP:10136"/>
        <dbReference type="Rhea" id="RHEA-COMP:20101"/>
        <dbReference type="ChEBI" id="CHEBI:15377"/>
        <dbReference type="ChEBI" id="CHEBI:43474"/>
        <dbReference type="ChEBI" id="CHEBI:46858"/>
        <dbReference type="ChEBI" id="CHEBI:61978"/>
        <dbReference type="EC" id="3.1.3.48"/>
    </reaction>
</comment>
<dbReference type="OMA" id="MWENHIL"/>
<keyword evidence="9" id="KW-1185">Reference proteome</keyword>
<reference evidence="10" key="1">
    <citation type="submission" date="2022-11" db="UniProtKB">
        <authorList>
            <consortium name="WormBaseParasite"/>
        </authorList>
    </citation>
    <scope>IDENTIFICATION</scope>
</reference>
<evidence type="ECO:0000256" key="7">
    <source>
        <dbReference type="RuleBase" id="RU362036"/>
    </source>
</evidence>
<dbReference type="InterPro" id="IPR038102">
    <property type="entry name" value="EYA_dom_sf"/>
</dbReference>
<dbReference type="GO" id="GO:0004725">
    <property type="term" value="F:protein tyrosine phosphatase activity"/>
    <property type="evidence" value="ECO:0007669"/>
    <property type="project" value="UniProtKB-EC"/>
</dbReference>
<sequence>MHDAGSIDPLTGLPKIGETKRGKGKKRKLANASPTPENTFDRVFIWDLEETCILLQSLLNGSYAAKYNKDFDQVHIDDATADEVAPDVSCYTLTSDGFQIAAGGNGLCLAPNVRGGVDWVRKLALRYKRIKEIYDTYKNNVATLLGCGKSEEWLSLRTELESLTDSWHTLVAKLRCANVLVTSKQLVPTLSKLLMFNMASLFPIENIYSAAKIGKEACFERIMSRFGKKCTYVVIGDGRDEEAASKQLNIPFWRVTSHSDLNALNHALELGHM</sequence>
<dbReference type="PANTHER" id="PTHR10190">
    <property type="entry name" value="EYES ABSENT"/>
    <property type="match status" value="1"/>
</dbReference>
<organism evidence="9 10">
    <name type="scientific">Romanomermis culicivorax</name>
    <name type="common">Nematode worm</name>
    <dbReference type="NCBI Taxonomy" id="13658"/>
    <lineage>
        <taxon>Eukaryota</taxon>
        <taxon>Metazoa</taxon>
        <taxon>Ecdysozoa</taxon>
        <taxon>Nematoda</taxon>
        <taxon>Enoplea</taxon>
        <taxon>Dorylaimia</taxon>
        <taxon>Mermithida</taxon>
        <taxon>Mermithoidea</taxon>
        <taxon>Mermithidae</taxon>
        <taxon>Romanomermis</taxon>
    </lineage>
</organism>
<dbReference type="GO" id="GO:0046872">
    <property type="term" value="F:metal ion binding"/>
    <property type="evidence" value="ECO:0007669"/>
    <property type="project" value="UniProtKB-KW"/>
</dbReference>
<keyword evidence="7" id="KW-0805">Transcription regulation</keyword>
<comment type="cofactor">
    <cofactor evidence="6 7">
        <name>Mg(2+)</name>
        <dbReference type="ChEBI" id="CHEBI:18420"/>
    </cofactor>
    <text evidence="6 7">Binds 1 Mg(2+) ion per subunit.</text>
</comment>
<feature type="region of interest" description="Disordered" evidence="8">
    <location>
        <begin position="1"/>
        <end position="35"/>
    </location>
</feature>
<dbReference type="EC" id="3.1.3.48" evidence="7"/>
<dbReference type="Proteomes" id="UP000887565">
    <property type="component" value="Unplaced"/>
</dbReference>
<evidence type="ECO:0000256" key="5">
    <source>
        <dbReference type="ARBA" id="ARBA00051722"/>
    </source>
</evidence>
<evidence type="ECO:0000256" key="3">
    <source>
        <dbReference type="ARBA" id="ARBA00022842"/>
    </source>
</evidence>
<keyword evidence="2 7" id="KW-0378">Hydrolase</keyword>
<accession>A0A915KKS6</accession>
<evidence type="ECO:0000313" key="9">
    <source>
        <dbReference type="Proteomes" id="UP000887565"/>
    </source>
</evidence>
<keyword evidence="3 6" id="KW-0460">Magnesium</keyword>
<comment type="similarity">
    <text evidence="1 7">Belongs to the HAD-like hydrolase superfamily. EYA family.</text>
</comment>
<dbReference type="GO" id="GO:0005634">
    <property type="term" value="C:nucleus"/>
    <property type="evidence" value="ECO:0007669"/>
    <property type="project" value="TreeGrafter"/>
</dbReference>
<dbReference type="GO" id="GO:2001240">
    <property type="term" value="P:negative regulation of extrinsic apoptotic signaling pathway in absence of ligand"/>
    <property type="evidence" value="ECO:0007669"/>
    <property type="project" value="TreeGrafter"/>
</dbReference>
<feature type="binding site" evidence="6">
    <location>
        <position position="47"/>
    </location>
    <ligand>
        <name>Mg(2+)</name>
        <dbReference type="ChEBI" id="CHEBI:18420"/>
    </ligand>
</feature>